<comment type="caution">
    <text evidence="1">The sequence shown here is derived from an EMBL/GenBank/DDBJ whole genome shotgun (WGS) entry which is preliminary data.</text>
</comment>
<gene>
    <name evidence="1" type="ORF">KQI42_11080</name>
</gene>
<name>A0ABS6E6L9_9FIRM</name>
<dbReference type="Proteomes" id="UP000749471">
    <property type="component" value="Unassembled WGS sequence"/>
</dbReference>
<evidence type="ECO:0000313" key="2">
    <source>
        <dbReference type="Proteomes" id="UP000749471"/>
    </source>
</evidence>
<organism evidence="1 2">
    <name type="scientific">Tissierella simiarum</name>
    <dbReference type="NCBI Taxonomy" id="2841534"/>
    <lineage>
        <taxon>Bacteria</taxon>
        <taxon>Bacillati</taxon>
        <taxon>Bacillota</taxon>
        <taxon>Tissierellia</taxon>
        <taxon>Tissierellales</taxon>
        <taxon>Tissierellaceae</taxon>
        <taxon>Tissierella</taxon>
    </lineage>
</organism>
<dbReference type="RefSeq" id="WP_216519765.1">
    <property type="nucleotide sequence ID" value="NZ_JAHLPM010000009.1"/>
</dbReference>
<reference evidence="1 2" key="1">
    <citation type="submission" date="2021-06" db="EMBL/GenBank/DDBJ databases">
        <authorList>
            <person name="Sun Q."/>
            <person name="Li D."/>
        </authorList>
    </citation>
    <scope>NUCLEOTIDE SEQUENCE [LARGE SCALE GENOMIC DNA]</scope>
    <source>
        <strain evidence="1 2">MSJ-40</strain>
    </source>
</reference>
<accession>A0ABS6E6L9</accession>
<sequence length="62" mass="7404">MNTEHGYDRRANNELARAYIPFQTMNQVYDPREALKRGTLFPELYRPYIVDESKDRGGRYYG</sequence>
<dbReference type="InterPro" id="IPR020256">
    <property type="entry name" value="Spore_coat_CotJA"/>
</dbReference>
<dbReference type="Pfam" id="PF11007">
    <property type="entry name" value="CotJA"/>
    <property type="match status" value="1"/>
</dbReference>
<keyword evidence="2" id="KW-1185">Reference proteome</keyword>
<proteinExistence type="predicted"/>
<evidence type="ECO:0000313" key="1">
    <source>
        <dbReference type="EMBL" id="MBU5438557.1"/>
    </source>
</evidence>
<protein>
    <submittedName>
        <fullName evidence="1">Spore coat associated protein CotJA</fullName>
    </submittedName>
</protein>
<dbReference type="EMBL" id="JAHLPM010000009">
    <property type="protein sequence ID" value="MBU5438557.1"/>
    <property type="molecule type" value="Genomic_DNA"/>
</dbReference>